<dbReference type="RefSeq" id="WP_382227107.1">
    <property type="nucleotide sequence ID" value="NZ_JBHTCA010000025.1"/>
</dbReference>
<evidence type="ECO:0000256" key="2">
    <source>
        <dbReference type="ARBA" id="ARBA00022801"/>
    </source>
</evidence>
<dbReference type="Pfam" id="PF13361">
    <property type="entry name" value="UvrD_C"/>
    <property type="match status" value="1"/>
</dbReference>
<comment type="caution">
    <text evidence="7">The sequence shown here is derived from an EMBL/GenBank/DDBJ whole genome shotgun (WGS) entry which is preliminary data.</text>
</comment>
<keyword evidence="4" id="KW-0067">ATP-binding</keyword>
<accession>A0ABW2QNZ8</accession>
<dbReference type="PANTHER" id="PTHR11070:SF2">
    <property type="entry name" value="ATP-DEPENDENT DNA HELICASE SRS2"/>
    <property type="match status" value="1"/>
</dbReference>
<evidence type="ECO:0000256" key="1">
    <source>
        <dbReference type="ARBA" id="ARBA00022741"/>
    </source>
</evidence>
<gene>
    <name evidence="7" type="ORF">ACFQPB_19970</name>
</gene>
<dbReference type="InterPro" id="IPR027417">
    <property type="entry name" value="P-loop_NTPase"/>
</dbReference>
<keyword evidence="2" id="KW-0378">Hydrolase</keyword>
<dbReference type="Gene3D" id="3.40.50.300">
    <property type="entry name" value="P-loop containing nucleotide triphosphate hydrolases"/>
    <property type="match status" value="2"/>
</dbReference>
<keyword evidence="8" id="KW-1185">Reference proteome</keyword>
<evidence type="ECO:0000313" key="7">
    <source>
        <dbReference type="EMBL" id="MFC7411146.1"/>
    </source>
</evidence>
<evidence type="ECO:0000259" key="6">
    <source>
        <dbReference type="Pfam" id="PF13361"/>
    </source>
</evidence>
<dbReference type="EMBL" id="JBHTCA010000025">
    <property type="protein sequence ID" value="MFC7411146.1"/>
    <property type="molecule type" value="Genomic_DNA"/>
</dbReference>
<dbReference type="PANTHER" id="PTHR11070">
    <property type="entry name" value="UVRD / RECB / PCRA DNA HELICASE FAMILY MEMBER"/>
    <property type="match status" value="1"/>
</dbReference>
<dbReference type="Pfam" id="PF13245">
    <property type="entry name" value="AAA_19"/>
    <property type="match status" value="1"/>
</dbReference>
<dbReference type="SUPFAM" id="SSF52540">
    <property type="entry name" value="P-loop containing nucleoside triphosphate hydrolases"/>
    <property type="match status" value="1"/>
</dbReference>
<dbReference type="InterPro" id="IPR014017">
    <property type="entry name" value="DNA_helicase_UvrD-like_C"/>
</dbReference>
<evidence type="ECO:0000256" key="3">
    <source>
        <dbReference type="ARBA" id="ARBA00022806"/>
    </source>
</evidence>
<evidence type="ECO:0000313" key="8">
    <source>
        <dbReference type="Proteomes" id="UP001596501"/>
    </source>
</evidence>
<keyword evidence="1" id="KW-0547">Nucleotide-binding</keyword>
<organism evidence="7 8">
    <name type="scientific">Hydrogenophaga atypica</name>
    <dbReference type="NCBI Taxonomy" id="249409"/>
    <lineage>
        <taxon>Bacteria</taxon>
        <taxon>Pseudomonadati</taxon>
        <taxon>Pseudomonadota</taxon>
        <taxon>Betaproteobacteria</taxon>
        <taxon>Burkholderiales</taxon>
        <taxon>Comamonadaceae</taxon>
        <taxon>Hydrogenophaga</taxon>
    </lineage>
</organism>
<name>A0ABW2QNZ8_9BURK</name>
<evidence type="ECO:0000256" key="4">
    <source>
        <dbReference type="ARBA" id="ARBA00022840"/>
    </source>
</evidence>
<protein>
    <recommendedName>
        <fullName evidence="5">DNA 3'-5' helicase II</fullName>
    </recommendedName>
</protein>
<dbReference type="Proteomes" id="UP001596501">
    <property type="component" value="Unassembled WGS sequence"/>
</dbReference>
<dbReference type="InterPro" id="IPR000212">
    <property type="entry name" value="DNA_helicase_UvrD/REP"/>
</dbReference>
<proteinExistence type="predicted"/>
<sequence length="408" mass="45376">MAWLIPFSSLTPAQQDAVQMDTRTHKAIVGGPGAGKTLVLLHRLNLLFHRTGKNQDAVRLFVYTNTLKQFIQAGNDMLDVPVDCISTFDKWCADTYRERVNPRLPTKEKKPDFDAIRAGVFGVIDSGKLPTPVFDSVLVDEAQDMDAGAIEILKRVARHITICMDGKQQLYDDRVSEPEALKRLGLSSHNTALLAAFRCNPMVTELASQFIPDEARRQEFMRQASNLEMDRSRPLFFVADNFSEEAAQLIEMVKLRLSYGDSIAVLFPKQSQVHGFAKGFKEAGIDVEVQERDAPINFSTAIPKLMTYHQAKGLSFDSVFLPRLNQSSFQGEMSKRIGHLCFVGVSRAVKWVYLSGNKQALIAPMQELGQIPEQRFLETRISGKAVGLLDAGLAIVNSEPAADVFGLD</sequence>
<feature type="domain" description="UvrD-like helicase C-terminal" evidence="6">
    <location>
        <begin position="304"/>
        <end position="358"/>
    </location>
</feature>
<evidence type="ECO:0000256" key="5">
    <source>
        <dbReference type="ARBA" id="ARBA00034923"/>
    </source>
</evidence>
<keyword evidence="3" id="KW-0347">Helicase</keyword>
<reference evidence="8" key="1">
    <citation type="journal article" date="2019" name="Int. J. Syst. Evol. Microbiol.">
        <title>The Global Catalogue of Microorganisms (GCM) 10K type strain sequencing project: providing services to taxonomists for standard genome sequencing and annotation.</title>
        <authorList>
            <consortium name="The Broad Institute Genomics Platform"/>
            <consortium name="The Broad Institute Genome Sequencing Center for Infectious Disease"/>
            <person name="Wu L."/>
            <person name="Ma J."/>
        </authorList>
    </citation>
    <scope>NUCLEOTIDE SEQUENCE [LARGE SCALE GENOMIC DNA]</scope>
    <source>
        <strain evidence="8">CGMCC 1.12371</strain>
    </source>
</reference>